<feature type="compositionally biased region" description="Basic and acidic residues" evidence="1">
    <location>
        <begin position="151"/>
        <end position="162"/>
    </location>
</feature>
<organism evidence="2 3">
    <name type="scientific">Panagrolaimus davidi</name>
    <dbReference type="NCBI Taxonomy" id="227884"/>
    <lineage>
        <taxon>Eukaryota</taxon>
        <taxon>Metazoa</taxon>
        <taxon>Ecdysozoa</taxon>
        <taxon>Nematoda</taxon>
        <taxon>Chromadorea</taxon>
        <taxon>Rhabditida</taxon>
        <taxon>Tylenchina</taxon>
        <taxon>Panagrolaimomorpha</taxon>
        <taxon>Panagrolaimoidea</taxon>
        <taxon>Panagrolaimidae</taxon>
        <taxon>Panagrolaimus</taxon>
    </lineage>
</organism>
<dbReference type="AlphaFoldDB" id="A0A914Q0K4"/>
<proteinExistence type="predicted"/>
<sequence length="162" mass="18022">MLSEAVIHSKKDDPLYASILAAKFAGFDINKSVVFDAAENLLSVGGQRYTDDASIAECVARTCLPLLGYNAVEHSQIYEFLLPLQQYYKGAKILFGILMKHQELQNTQPFAKFFNVFKNLPQLADVHRAIGILKVAGPSKNAEKPNANVKSRLENKLRLETP</sequence>
<evidence type="ECO:0000313" key="2">
    <source>
        <dbReference type="Proteomes" id="UP000887578"/>
    </source>
</evidence>
<reference evidence="3" key="1">
    <citation type="submission" date="2022-11" db="UniProtKB">
        <authorList>
            <consortium name="WormBaseParasite"/>
        </authorList>
    </citation>
    <scope>IDENTIFICATION</scope>
</reference>
<dbReference type="WBParaSite" id="PDA_v2.g22331.t1">
    <property type="protein sequence ID" value="PDA_v2.g22331.t1"/>
    <property type="gene ID" value="PDA_v2.g22331"/>
</dbReference>
<evidence type="ECO:0000256" key="1">
    <source>
        <dbReference type="SAM" id="MobiDB-lite"/>
    </source>
</evidence>
<accession>A0A914Q0K4</accession>
<feature type="region of interest" description="Disordered" evidence="1">
    <location>
        <begin position="140"/>
        <end position="162"/>
    </location>
</feature>
<keyword evidence="2" id="KW-1185">Reference proteome</keyword>
<name>A0A914Q0K4_9BILA</name>
<evidence type="ECO:0000313" key="3">
    <source>
        <dbReference type="WBParaSite" id="PDA_v2.g22331.t1"/>
    </source>
</evidence>
<protein>
    <submittedName>
        <fullName evidence="3">Uncharacterized protein</fullName>
    </submittedName>
</protein>
<dbReference type="Proteomes" id="UP000887578">
    <property type="component" value="Unplaced"/>
</dbReference>